<dbReference type="Pfam" id="PF10428">
    <property type="entry name" value="SOG2"/>
    <property type="match status" value="1"/>
</dbReference>
<gene>
    <name evidence="5" type="ORF">CAAN4_F01838</name>
</gene>
<keyword evidence="6" id="KW-1185">Reference proteome</keyword>
<name>A0ABP0EER7_9ASCO</name>
<feature type="compositionally biased region" description="Polar residues" evidence="3">
    <location>
        <begin position="435"/>
        <end position="449"/>
    </location>
</feature>
<dbReference type="InterPro" id="IPR019487">
    <property type="entry name" value="RAM_signalling_pathway_SOG2"/>
</dbReference>
<evidence type="ECO:0000313" key="6">
    <source>
        <dbReference type="Proteomes" id="UP001497600"/>
    </source>
</evidence>
<protein>
    <recommendedName>
        <fullName evidence="4">Disease resistance R13L4/SHOC-2-like LRR domain-containing protein</fullName>
    </recommendedName>
</protein>
<sequence>MSRQYLSVKSRIGQIINDQLDQIKSKKTLKLNNYASTISSLSSDNTAVVPSLSEVVECIHEILYSHEPPLELERLSFQSNNISSLPSNFPIISMSLRYLDLHNNNLTEFPIEILDFKGLEILDLSNNSIWALPSQELIQLENLRALSLKENKLKVLPAAIGHLPNLNVLEISGNPLIKPSMETIKSFQKQNPDLDWVQELKSYLRTNATSLDKKQTDIAQESSQSLPQYPPHAPLPVSQSTSQIPTSSSIKKSQSIARPNSPSETRSKSSKAARRMGLIIKKPDDNGAVVEQQETKEPSGLFNSIDILNTQPPQPITASAAETTFDQSITTTPPPPANSVPSITHMSTTSPNAPTITRPGSRNRARSNTLKEIDRILEKNDIVDTEHKSGAYFRRLSTLQEVPIDETISFQSNISRQVFAKSPSSAIDDDDLKQQGKSQSQTNLHSQAQSHLHPQHHTQPSHHTLHSHSASHSSQVHSRTGSSSSGKSPATATAATSAAAITATSGQLQSPVIAELSPTKHSQQPLKRVTHHDATTIIKVSRKVLFSFSELHSSIRRFTGFCVDKKITIKMVTLLYTTKSNIDSLVENLELMEDKGGNVDQIMVSLHNSITSFKSIMAVLNDNFANFVMKIDICFIRMLYLTVYGSFNELLNAYKVLVSAPKVTDPLNFNSATANGSSVAGPGQSSSSVSSSAPVSNGINTNHLTLDPKHTIGKHSLSINTALANTNNADSLPSSNSVNVPSTSSSVSNADTDSPDVNVDEKLYNAIDIATSNAQVVFLELTKAIGKSAIASANNPQIGPAVASKVKELTNVCITSMDVSKRLQTKLITIRNNPSYTTKSLFWEDVNLFLKAIIQTFSSVKAVMKDLPILNEIRASMATLTKATKDVTILIEVSSYKSMSTEGSSSAVSSHPPLLASIPSVSNIFTPSLAYPPQQLPSRTQSSSNLSQQNSAIPAPMRTPLVATLGPAASVIMPTISGEASPMASPGIVGGSSTPQTSGQYYAKNGLNPFDGLIMANKEREETRER</sequence>
<feature type="compositionally biased region" description="Basic residues" evidence="3">
    <location>
        <begin position="453"/>
        <end position="466"/>
    </location>
</feature>
<feature type="region of interest" description="Disordered" evidence="3">
    <location>
        <begin position="675"/>
        <end position="695"/>
    </location>
</feature>
<dbReference type="InterPro" id="IPR032675">
    <property type="entry name" value="LRR_dom_sf"/>
</dbReference>
<evidence type="ECO:0000313" key="5">
    <source>
        <dbReference type="EMBL" id="CAK7911299.1"/>
    </source>
</evidence>
<dbReference type="SMART" id="SM00369">
    <property type="entry name" value="LRR_TYP"/>
    <property type="match status" value="3"/>
</dbReference>
<feature type="compositionally biased region" description="Low complexity" evidence="3">
    <location>
        <begin position="941"/>
        <end position="951"/>
    </location>
</feature>
<dbReference type="Pfam" id="PF23598">
    <property type="entry name" value="LRR_14"/>
    <property type="match status" value="1"/>
</dbReference>
<feature type="compositionally biased region" description="Low complexity" evidence="3">
    <location>
        <begin position="467"/>
        <end position="493"/>
    </location>
</feature>
<dbReference type="InterPro" id="IPR001611">
    <property type="entry name" value="Leu-rich_rpt"/>
</dbReference>
<feature type="compositionally biased region" description="Low complexity" evidence="3">
    <location>
        <begin position="238"/>
        <end position="256"/>
    </location>
</feature>
<keyword evidence="2" id="KW-0677">Repeat</keyword>
<evidence type="ECO:0000256" key="2">
    <source>
        <dbReference type="ARBA" id="ARBA00022737"/>
    </source>
</evidence>
<feature type="region of interest" description="Disordered" evidence="3">
    <location>
        <begin position="213"/>
        <end position="273"/>
    </location>
</feature>
<dbReference type="EMBL" id="OZ004258">
    <property type="protein sequence ID" value="CAK7911299.1"/>
    <property type="molecule type" value="Genomic_DNA"/>
</dbReference>
<feature type="compositionally biased region" description="Low complexity" evidence="3">
    <location>
        <begin position="676"/>
        <end position="695"/>
    </location>
</feature>
<feature type="region of interest" description="Disordered" evidence="3">
    <location>
        <begin position="342"/>
        <end position="364"/>
    </location>
</feature>
<evidence type="ECO:0000256" key="3">
    <source>
        <dbReference type="SAM" id="MobiDB-lite"/>
    </source>
</evidence>
<evidence type="ECO:0000256" key="1">
    <source>
        <dbReference type="ARBA" id="ARBA00022614"/>
    </source>
</evidence>
<feature type="region of interest" description="Disordered" evidence="3">
    <location>
        <begin position="421"/>
        <end position="493"/>
    </location>
</feature>
<dbReference type="Gene3D" id="3.80.10.10">
    <property type="entry name" value="Ribonuclease Inhibitor"/>
    <property type="match status" value="1"/>
</dbReference>
<evidence type="ECO:0000259" key="4">
    <source>
        <dbReference type="Pfam" id="PF23598"/>
    </source>
</evidence>
<dbReference type="Proteomes" id="UP001497600">
    <property type="component" value="Chromosome F"/>
</dbReference>
<dbReference type="PROSITE" id="PS51450">
    <property type="entry name" value="LRR"/>
    <property type="match status" value="2"/>
</dbReference>
<dbReference type="SUPFAM" id="SSF52058">
    <property type="entry name" value="L domain-like"/>
    <property type="match status" value="1"/>
</dbReference>
<dbReference type="PANTHER" id="PTHR47186:SF3">
    <property type="entry name" value="OS09G0267800 PROTEIN"/>
    <property type="match status" value="1"/>
</dbReference>
<dbReference type="InterPro" id="IPR055414">
    <property type="entry name" value="LRR_R13L4/SHOC2-like"/>
</dbReference>
<feature type="region of interest" description="Disordered" evidence="3">
    <location>
        <begin position="728"/>
        <end position="755"/>
    </location>
</feature>
<organism evidence="5 6">
    <name type="scientific">[Candida] anglica</name>
    <dbReference type="NCBI Taxonomy" id="148631"/>
    <lineage>
        <taxon>Eukaryota</taxon>
        <taxon>Fungi</taxon>
        <taxon>Dikarya</taxon>
        <taxon>Ascomycota</taxon>
        <taxon>Saccharomycotina</taxon>
        <taxon>Pichiomycetes</taxon>
        <taxon>Debaryomycetaceae</taxon>
        <taxon>Kurtzmaniella</taxon>
    </lineage>
</organism>
<feature type="compositionally biased region" description="Polar residues" evidence="3">
    <location>
        <begin position="217"/>
        <end position="227"/>
    </location>
</feature>
<dbReference type="PANTHER" id="PTHR47186">
    <property type="entry name" value="LEUCINE-RICH REPEAT-CONTAINING PROTEIN 57"/>
    <property type="match status" value="1"/>
</dbReference>
<feature type="compositionally biased region" description="Low complexity" evidence="3">
    <location>
        <begin position="730"/>
        <end position="752"/>
    </location>
</feature>
<feature type="domain" description="Disease resistance R13L4/SHOC-2-like LRR" evidence="4">
    <location>
        <begin position="94"/>
        <end position="174"/>
    </location>
</feature>
<feature type="region of interest" description="Disordered" evidence="3">
    <location>
        <begin position="932"/>
        <end position="955"/>
    </location>
</feature>
<accession>A0ABP0EER7</accession>
<reference evidence="5 6" key="1">
    <citation type="submission" date="2024-01" db="EMBL/GenBank/DDBJ databases">
        <authorList>
            <consortium name="Genoscope - CEA"/>
            <person name="William W."/>
        </authorList>
    </citation>
    <scope>NUCLEOTIDE SEQUENCE [LARGE SCALE GENOMIC DNA]</scope>
    <source>
        <strain evidence="5 6">29B2s-10</strain>
    </source>
</reference>
<keyword evidence="1" id="KW-0433">Leucine-rich repeat</keyword>
<proteinExistence type="predicted"/>
<dbReference type="InterPro" id="IPR003591">
    <property type="entry name" value="Leu-rich_rpt_typical-subtyp"/>
</dbReference>